<dbReference type="eggNOG" id="COG1633">
    <property type="taxonomic scope" value="Bacteria"/>
</dbReference>
<dbReference type="KEGG" id="sku:Sulku_0946"/>
<dbReference type="Gene3D" id="1.20.1260.10">
    <property type="match status" value="1"/>
</dbReference>
<dbReference type="HOGENOM" id="CLU_1004459_0_0_7"/>
<dbReference type="InterPro" id="IPR012347">
    <property type="entry name" value="Ferritin-like"/>
</dbReference>
<protein>
    <recommendedName>
        <fullName evidence="3">Iron-binding protein</fullName>
    </recommendedName>
</protein>
<evidence type="ECO:0008006" key="3">
    <source>
        <dbReference type="Google" id="ProtNLM"/>
    </source>
</evidence>
<dbReference type="OrthoDB" id="5333840at2"/>
<proteinExistence type="predicted"/>
<reference evidence="1 2" key="1">
    <citation type="journal article" date="2012" name="Stand. Genomic Sci.">
        <title>Complete genome sequence of the sulfur compounds oxidizing chemolithoautotroph Sulfuricurvum kujiense type strain (YK-1(T)).</title>
        <authorList>
            <person name="Han C."/>
            <person name="Kotsyurbenko O."/>
            <person name="Chertkov O."/>
            <person name="Held B."/>
            <person name="Lapidus A."/>
            <person name="Nolan M."/>
            <person name="Lucas S."/>
            <person name="Hammon N."/>
            <person name="Deshpande S."/>
            <person name="Cheng J.F."/>
            <person name="Tapia R."/>
            <person name="Goodwin L.A."/>
            <person name="Pitluck S."/>
            <person name="Liolios K."/>
            <person name="Pagani I."/>
            <person name="Ivanova N."/>
            <person name="Mavromatis K."/>
            <person name="Mikhailova N."/>
            <person name="Pati A."/>
            <person name="Chen A."/>
            <person name="Palaniappan K."/>
            <person name="Land M."/>
            <person name="Hauser L."/>
            <person name="Chang Y.J."/>
            <person name="Jeffries C.D."/>
            <person name="Brambilla E.M."/>
            <person name="Rohde M."/>
            <person name="Spring S."/>
            <person name="Sikorski J."/>
            <person name="Goker M."/>
            <person name="Woyke T."/>
            <person name="Bristow J."/>
            <person name="Eisen J.A."/>
            <person name="Markowitz V."/>
            <person name="Hugenholtz P."/>
            <person name="Kyrpides N.C."/>
            <person name="Klenk H.P."/>
            <person name="Detter J.C."/>
        </authorList>
    </citation>
    <scope>NUCLEOTIDE SEQUENCE [LARGE SCALE GENOMIC DNA]</scope>
    <source>
        <strain evidence="2">ATCC BAA-921 / DSM 16994 / JCM 11577 / YK-1</strain>
    </source>
</reference>
<name>E4U2M5_SULKY</name>
<keyword evidence="2" id="KW-1185">Reference proteome</keyword>
<dbReference type="SUPFAM" id="SSF47240">
    <property type="entry name" value="Ferritin-like"/>
    <property type="match status" value="1"/>
</dbReference>
<dbReference type="InterPro" id="IPR009078">
    <property type="entry name" value="Ferritin-like_SF"/>
</dbReference>
<dbReference type="STRING" id="709032.Sulku_0946"/>
<evidence type="ECO:0000313" key="1">
    <source>
        <dbReference type="EMBL" id="ADR33610.1"/>
    </source>
</evidence>
<organism evidence="1 2">
    <name type="scientific">Sulfuricurvum kujiense (strain ATCC BAA-921 / DSM 16994 / JCM 11577 / YK-1)</name>
    <dbReference type="NCBI Taxonomy" id="709032"/>
    <lineage>
        <taxon>Bacteria</taxon>
        <taxon>Pseudomonadati</taxon>
        <taxon>Campylobacterota</taxon>
        <taxon>Epsilonproteobacteria</taxon>
        <taxon>Campylobacterales</taxon>
        <taxon>Sulfurimonadaceae</taxon>
        <taxon>Sulfuricurvum</taxon>
    </lineage>
</organism>
<dbReference type="EMBL" id="CP002355">
    <property type="protein sequence ID" value="ADR33610.1"/>
    <property type="molecule type" value="Genomic_DNA"/>
</dbReference>
<gene>
    <name evidence="1" type="ordered locus">Sulku_0946</name>
</gene>
<dbReference type="Proteomes" id="UP000008721">
    <property type="component" value="Chromosome"/>
</dbReference>
<dbReference type="AlphaFoldDB" id="E4U2M5"/>
<accession>E4U2M5</accession>
<evidence type="ECO:0000313" key="2">
    <source>
        <dbReference type="Proteomes" id="UP000008721"/>
    </source>
</evidence>
<dbReference type="RefSeq" id="WP_013459807.1">
    <property type="nucleotide sequence ID" value="NC_014762.1"/>
</dbReference>
<sequence length="277" mass="33014">MIDTSLFRAKHQLWLRIAFMSFSVNDPQVKSRLYEFSQIEFRHLKWLAGSLYENTLAYDYERNPDFTIESDSFFNLVRTTIAEIQSLHLLYAQTPLTERMRHDEEFLLFTLNSYLENLLLDEPLSAFNRSRHWPDSFLSLAEIDALTLFLFEELYKEYELIMIYFYRQIRATSAAQVSHFQDLIDESHFHLRSFGEMMAKMGILALPRTLHPRTYEITDMEKFLRDGIIEEENAKEECRKLSSTITDSKLSAFFEFINYQESYHIEIMKKLLGETHD</sequence>